<dbReference type="OrthoDB" id="3251913at2759"/>
<reference evidence="2 3" key="1">
    <citation type="journal article" date="2018" name="Evol. Lett.">
        <title>Horizontal gene cluster transfer increased hallucinogenic mushroom diversity.</title>
        <authorList>
            <person name="Reynolds H.T."/>
            <person name="Vijayakumar V."/>
            <person name="Gluck-Thaler E."/>
            <person name="Korotkin H.B."/>
            <person name="Matheny P.B."/>
            <person name="Slot J.C."/>
        </authorList>
    </citation>
    <scope>NUCLEOTIDE SEQUENCE [LARGE SCALE GENOMIC DNA]</scope>
    <source>
        <strain evidence="2 3">2629</strain>
    </source>
</reference>
<sequence length="355" mass="39595">MVLSLPHLAICATYLSSSSLTTRIGHPATGRYSVEETSPGGAVVPAYVFEYLKGKEGPACARRLPILLLITSCCTMVLSRRHLAVFDAHINMSPLATSTGRAATRRAITADPNKGRCSIKNCSEGGAIIPVYVFEPFKCYEEGKLFYALEYIWGRGRGELTLDTAKVLYIHIPPPPRRGGHLHNPPVQRSKDGNSQSCSLGLHSQTPCSHRTPRLHINTMMSFYNKWLSRTELPLWNINGVHQTVFKGAAECEDGTPRRRNRPLLDSRRYNMAERLDTDEDEGDWEIRPPQVVARTARGGMMSVDGVRDYENLDDAGDAGKEITSVERFRLARDETLGSMRCTAERVLQWAARLH</sequence>
<protein>
    <submittedName>
        <fullName evidence="2">Uncharacterized protein</fullName>
    </submittedName>
</protein>
<evidence type="ECO:0000313" key="2">
    <source>
        <dbReference type="EMBL" id="PPR04144.1"/>
    </source>
</evidence>
<organism evidence="2 3">
    <name type="scientific">Panaeolus cyanescens</name>
    <dbReference type="NCBI Taxonomy" id="181874"/>
    <lineage>
        <taxon>Eukaryota</taxon>
        <taxon>Fungi</taxon>
        <taxon>Dikarya</taxon>
        <taxon>Basidiomycota</taxon>
        <taxon>Agaricomycotina</taxon>
        <taxon>Agaricomycetes</taxon>
        <taxon>Agaricomycetidae</taxon>
        <taxon>Agaricales</taxon>
        <taxon>Agaricineae</taxon>
        <taxon>Galeropsidaceae</taxon>
        <taxon>Panaeolus</taxon>
    </lineage>
</organism>
<dbReference type="Proteomes" id="UP000284842">
    <property type="component" value="Unassembled WGS sequence"/>
</dbReference>
<dbReference type="AlphaFoldDB" id="A0A409YNH4"/>
<keyword evidence="3" id="KW-1185">Reference proteome</keyword>
<feature type="compositionally biased region" description="Polar residues" evidence="1">
    <location>
        <begin position="193"/>
        <end position="206"/>
    </location>
</feature>
<dbReference type="InParanoid" id="A0A409YNH4"/>
<evidence type="ECO:0000256" key="1">
    <source>
        <dbReference type="SAM" id="MobiDB-lite"/>
    </source>
</evidence>
<comment type="caution">
    <text evidence="2">The sequence shown here is derived from an EMBL/GenBank/DDBJ whole genome shotgun (WGS) entry which is preliminary data.</text>
</comment>
<evidence type="ECO:0000313" key="3">
    <source>
        <dbReference type="Proteomes" id="UP000284842"/>
    </source>
</evidence>
<proteinExistence type="predicted"/>
<dbReference type="EMBL" id="NHTK01000988">
    <property type="protein sequence ID" value="PPR04144.1"/>
    <property type="molecule type" value="Genomic_DNA"/>
</dbReference>
<gene>
    <name evidence="2" type="ORF">CVT24_010694</name>
</gene>
<feature type="region of interest" description="Disordered" evidence="1">
    <location>
        <begin position="175"/>
        <end position="206"/>
    </location>
</feature>
<accession>A0A409YNH4</accession>
<name>A0A409YNH4_9AGAR</name>